<reference evidence="1 2" key="1">
    <citation type="journal article" date="2018" name="Nat. Ecol. Evol.">
        <title>Shark genomes provide insights into elasmobranch evolution and the origin of vertebrates.</title>
        <authorList>
            <person name="Hara Y"/>
            <person name="Yamaguchi K"/>
            <person name="Onimaru K"/>
            <person name="Kadota M"/>
            <person name="Koyanagi M"/>
            <person name="Keeley SD"/>
            <person name="Tatsumi K"/>
            <person name="Tanaka K"/>
            <person name="Motone F"/>
            <person name="Kageyama Y"/>
            <person name="Nozu R"/>
            <person name="Adachi N"/>
            <person name="Nishimura O"/>
            <person name="Nakagawa R"/>
            <person name="Tanegashima C"/>
            <person name="Kiyatake I"/>
            <person name="Matsumoto R"/>
            <person name="Murakumo K"/>
            <person name="Nishida K"/>
            <person name="Terakita A"/>
            <person name="Kuratani S"/>
            <person name="Sato K"/>
            <person name="Hyodo S Kuraku.S."/>
        </authorList>
    </citation>
    <scope>NUCLEOTIDE SEQUENCE [LARGE SCALE GENOMIC DNA]</scope>
</reference>
<feature type="non-terminal residue" evidence="1">
    <location>
        <position position="1"/>
    </location>
</feature>
<dbReference type="Proteomes" id="UP000287033">
    <property type="component" value="Unassembled WGS sequence"/>
</dbReference>
<sequence length="174" mass="18672">HALEIIAGAVDEVTVLVELEIAAAGIAVDAVEHRRAVGEAAGLLHREEAVAVDRHEGRDRGRLHVALHRVGRARLRGDAAGELRGQRGLRDEVEEGGIDALEGRGLRVGDVAGDILKRVRPCAQATDRRRKCAEDTHDMFSNSIPGGWQSADGRIGGACRKGRARKRNVTKSCA</sequence>
<proteinExistence type="predicted"/>
<organism evidence="1 2">
    <name type="scientific">Chiloscyllium punctatum</name>
    <name type="common">Brownbanded bambooshark</name>
    <name type="synonym">Hemiscyllium punctatum</name>
    <dbReference type="NCBI Taxonomy" id="137246"/>
    <lineage>
        <taxon>Eukaryota</taxon>
        <taxon>Metazoa</taxon>
        <taxon>Chordata</taxon>
        <taxon>Craniata</taxon>
        <taxon>Vertebrata</taxon>
        <taxon>Chondrichthyes</taxon>
        <taxon>Elasmobranchii</taxon>
        <taxon>Galeomorphii</taxon>
        <taxon>Galeoidea</taxon>
        <taxon>Orectolobiformes</taxon>
        <taxon>Hemiscylliidae</taxon>
        <taxon>Chiloscyllium</taxon>
    </lineage>
</organism>
<comment type="caution">
    <text evidence="1">The sequence shown here is derived from an EMBL/GenBank/DDBJ whole genome shotgun (WGS) entry which is preliminary data.</text>
</comment>
<name>A0A401TZJ1_CHIPU</name>
<keyword evidence="2" id="KW-1185">Reference proteome</keyword>
<dbReference type="EMBL" id="BEZZ01236374">
    <property type="protein sequence ID" value="GCC48040.1"/>
    <property type="molecule type" value="Genomic_DNA"/>
</dbReference>
<accession>A0A401TZJ1</accession>
<protein>
    <submittedName>
        <fullName evidence="1">Uncharacterized protein</fullName>
    </submittedName>
</protein>
<evidence type="ECO:0000313" key="2">
    <source>
        <dbReference type="Proteomes" id="UP000287033"/>
    </source>
</evidence>
<gene>
    <name evidence="1" type="ORF">chiPu_0032424</name>
</gene>
<evidence type="ECO:0000313" key="1">
    <source>
        <dbReference type="EMBL" id="GCC48040.1"/>
    </source>
</evidence>
<dbReference type="AlphaFoldDB" id="A0A401TZJ1"/>